<evidence type="ECO:0008006" key="14">
    <source>
        <dbReference type="Google" id="ProtNLM"/>
    </source>
</evidence>
<feature type="disulfide bond" evidence="7">
    <location>
        <begin position="68"/>
        <end position="72"/>
    </location>
</feature>
<feature type="disulfide bond" evidence="7">
    <location>
        <begin position="45"/>
        <end position="57"/>
    </location>
</feature>
<dbReference type="InterPro" id="IPR002509">
    <property type="entry name" value="NODB_dom"/>
</dbReference>
<evidence type="ECO:0000313" key="13">
    <source>
        <dbReference type="Proteomes" id="UP001479436"/>
    </source>
</evidence>
<dbReference type="PROSITE" id="PS50941">
    <property type="entry name" value="CHIT_BIND_I_2"/>
    <property type="match status" value="1"/>
</dbReference>
<dbReference type="InterPro" id="IPR018371">
    <property type="entry name" value="Chitin-binding_1_CS"/>
</dbReference>
<evidence type="ECO:0000259" key="11">
    <source>
        <dbReference type="PROSITE" id="PS51677"/>
    </source>
</evidence>
<evidence type="ECO:0000259" key="10">
    <source>
        <dbReference type="PROSITE" id="PS50941"/>
    </source>
</evidence>
<dbReference type="Gene3D" id="3.30.60.10">
    <property type="entry name" value="Endochitinase-like"/>
    <property type="match status" value="1"/>
</dbReference>
<gene>
    <name evidence="12" type="ORF">K7432_002596</name>
</gene>
<dbReference type="SUPFAM" id="SSF57016">
    <property type="entry name" value="Plant lectins/antimicrobial peptides"/>
    <property type="match status" value="1"/>
</dbReference>
<evidence type="ECO:0000256" key="4">
    <source>
        <dbReference type="ARBA" id="ARBA00022729"/>
    </source>
</evidence>
<feature type="domain" description="NodB homology" evidence="11">
    <location>
        <begin position="97"/>
        <end position="284"/>
    </location>
</feature>
<evidence type="ECO:0000256" key="3">
    <source>
        <dbReference type="ARBA" id="ARBA00022723"/>
    </source>
</evidence>
<reference evidence="12 13" key="1">
    <citation type="submission" date="2023-04" db="EMBL/GenBank/DDBJ databases">
        <title>Genome of Basidiobolus ranarum AG-B5.</title>
        <authorList>
            <person name="Stajich J.E."/>
            <person name="Carter-House D."/>
            <person name="Gryganskyi A."/>
        </authorList>
    </citation>
    <scope>NUCLEOTIDE SEQUENCE [LARGE SCALE GENOMIC DNA]</scope>
    <source>
        <strain evidence="12 13">AG-B5</strain>
    </source>
</reference>
<feature type="region of interest" description="Disordered" evidence="8">
    <location>
        <begin position="295"/>
        <end position="317"/>
    </location>
</feature>
<keyword evidence="3" id="KW-0479">Metal-binding</keyword>
<evidence type="ECO:0000313" key="12">
    <source>
        <dbReference type="EMBL" id="KAK9767543.1"/>
    </source>
</evidence>
<sequence>MRFSSALIFFTASLTLTHLSTVYTQTTTPDPAQLGCGNSPSLVQCPVGKCCSRHGFCGDQDNFCKADCIFQCDGLPEASKGPVPTEGSYIHQCNVPGTFAMTFDDGPHPVLTPQLLDILKSKNVKVTFFVLGNMLETPNSHQLLKRAYDEGHHIASHTYTHINIDTRISSPDLVRSEMNKTADNIFKAIGKQVRYMRPPTGASTPESLALMKTLGYQVVYWNLDSLDWKNMDSNQVRAIYVKALTGADPTKHQFLSLHHDIHPYSVNIAGELIDMVTNAGFRIVTVPECLGDKRLYRDDPEQGATNSTGGNTTTSNSKSMAAGNYGASLYAGALFATLVSLSALL</sequence>
<evidence type="ECO:0000256" key="7">
    <source>
        <dbReference type="PROSITE-ProRule" id="PRU00261"/>
    </source>
</evidence>
<comment type="cofactor">
    <cofactor evidence="1">
        <name>Co(2+)</name>
        <dbReference type="ChEBI" id="CHEBI:48828"/>
    </cofactor>
</comment>
<dbReference type="EMBL" id="JASJQH010000071">
    <property type="protein sequence ID" value="KAK9767543.1"/>
    <property type="molecule type" value="Genomic_DNA"/>
</dbReference>
<feature type="disulfide bond" evidence="7">
    <location>
        <begin position="36"/>
        <end position="51"/>
    </location>
</feature>
<dbReference type="Pfam" id="PF01522">
    <property type="entry name" value="Polysacc_deac_1"/>
    <property type="match status" value="1"/>
</dbReference>
<feature type="signal peptide" evidence="9">
    <location>
        <begin position="1"/>
        <end position="24"/>
    </location>
</feature>
<dbReference type="Pfam" id="PF00187">
    <property type="entry name" value="Chitin_bind_1"/>
    <property type="match status" value="1"/>
</dbReference>
<keyword evidence="4 9" id="KW-0732">Signal</keyword>
<evidence type="ECO:0000256" key="6">
    <source>
        <dbReference type="ARBA" id="ARBA00023277"/>
    </source>
</evidence>
<proteinExistence type="predicted"/>
<keyword evidence="5" id="KW-0378">Hydrolase</keyword>
<dbReference type="InterPro" id="IPR001002">
    <property type="entry name" value="Chitin-bd_1"/>
</dbReference>
<dbReference type="PANTHER" id="PTHR46471">
    <property type="entry name" value="CHITIN DEACETYLASE"/>
    <property type="match status" value="1"/>
</dbReference>
<evidence type="ECO:0000256" key="9">
    <source>
        <dbReference type="SAM" id="SignalP"/>
    </source>
</evidence>
<evidence type="ECO:0000256" key="2">
    <source>
        <dbReference type="ARBA" id="ARBA00022669"/>
    </source>
</evidence>
<dbReference type="InterPro" id="IPR036861">
    <property type="entry name" value="Endochitinase-like_sf"/>
</dbReference>
<dbReference type="InterPro" id="IPR011330">
    <property type="entry name" value="Glyco_hydro/deAcase_b/a-brl"/>
</dbReference>
<accession>A0ABR2X1B4</accession>
<dbReference type="CDD" id="cd00035">
    <property type="entry name" value="ChtBD1"/>
    <property type="match status" value="1"/>
</dbReference>
<feature type="compositionally biased region" description="Low complexity" evidence="8">
    <location>
        <begin position="303"/>
        <end position="317"/>
    </location>
</feature>
<feature type="domain" description="Chitin-binding type-1" evidence="10">
    <location>
        <begin position="33"/>
        <end position="74"/>
    </location>
</feature>
<evidence type="ECO:0000256" key="8">
    <source>
        <dbReference type="SAM" id="MobiDB-lite"/>
    </source>
</evidence>
<dbReference type="PROSITE" id="PS00026">
    <property type="entry name" value="CHIT_BIND_I_1"/>
    <property type="match status" value="1"/>
</dbReference>
<keyword evidence="6" id="KW-0119">Carbohydrate metabolism</keyword>
<evidence type="ECO:0000256" key="1">
    <source>
        <dbReference type="ARBA" id="ARBA00001941"/>
    </source>
</evidence>
<feature type="chain" id="PRO_5046539765" description="Glycoside hydrolase/deacetylase" evidence="9">
    <location>
        <begin position="25"/>
        <end position="345"/>
    </location>
</feature>
<keyword evidence="7" id="KW-1015">Disulfide bond</keyword>
<dbReference type="Gene3D" id="3.20.20.370">
    <property type="entry name" value="Glycoside hydrolase/deacetylase"/>
    <property type="match status" value="1"/>
</dbReference>
<dbReference type="SUPFAM" id="SSF88713">
    <property type="entry name" value="Glycoside hydrolase/deacetylase"/>
    <property type="match status" value="1"/>
</dbReference>
<dbReference type="Proteomes" id="UP001479436">
    <property type="component" value="Unassembled WGS sequence"/>
</dbReference>
<organism evidence="12 13">
    <name type="scientific">Basidiobolus ranarum</name>
    <dbReference type="NCBI Taxonomy" id="34480"/>
    <lineage>
        <taxon>Eukaryota</taxon>
        <taxon>Fungi</taxon>
        <taxon>Fungi incertae sedis</taxon>
        <taxon>Zoopagomycota</taxon>
        <taxon>Entomophthoromycotina</taxon>
        <taxon>Basidiobolomycetes</taxon>
        <taxon>Basidiobolales</taxon>
        <taxon>Basidiobolaceae</taxon>
        <taxon>Basidiobolus</taxon>
    </lineage>
</organism>
<dbReference type="PANTHER" id="PTHR46471:SF2">
    <property type="entry name" value="CHITIN DEACETYLASE-RELATED"/>
    <property type="match status" value="1"/>
</dbReference>
<evidence type="ECO:0000256" key="5">
    <source>
        <dbReference type="ARBA" id="ARBA00022801"/>
    </source>
</evidence>
<name>A0ABR2X1B4_9FUNG</name>
<keyword evidence="2 7" id="KW-0147">Chitin-binding</keyword>
<feature type="disulfide bond" evidence="7">
    <location>
        <begin position="50"/>
        <end position="64"/>
    </location>
</feature>
<comment type="caution">
    <text evidence="12">The sequence shown here is derived from an EMBL/GenBank/DDBJ whole genome shotgun (WGS) entry which is preliminary data.</text>
</comment>
<protein>
    <recommendedName>
        <fullName evidence="14">Glycoside hydrolase/deacetylase</fullName>
    </recommendedName>
</protein>
<dbReference type="PROSITE" id="PS51677">
    <property type="entry name" value="NODB"/>
    <property type="match status" value="1"/>
</dbReference>
<keyword evidence="13" id="KW-1185">Reference proteome</keyword>